<dbReference type="SMART" id="SM00487">
    <property type="entry name" value="DEXDc"/>
    <property type="match status" value="1"/>
</dbReference>
<dbReference type="SUPFAM" id="SSF53067">
    <property type="entry name" value="Actin-like ATPase domain"/>
    <property type="match status" value="2"/>
</dbReference>
<dbReference type="GO" id="GO:0003724">
    <property type="term" value="F:RNA helicase activity"/>
    <property type="evidence" value="ECO:0007669"/>
    <property type="project" value="TreeGrafter"/>
</dbReference>
<proteinExistence type="inferred from homology"/>
<reference evidence="3" key="1">
    <citation type="submission" date="2020-11" db="EMBL/GenBank/DDBJ databases">
        <authorList>
            <person name="Tran Van P."/>
        </authorList>
    </citation>
    <scope>NUCLEOTIDE SEQUENCE</scope>
</reference>
<comment type="similarity">
    <text evidence="1">Belongs to the actin family.</text>
</comment>
<feature type="region of interest" description="Disordered" evidence="2">
    <location>
        <begin position="1086"/>
        <end position="1113"/>
    </location>
</feature>
<dbReference type="SMART" id="SM00268">
    <property type="entry name" value="ACTIN"/>
    <property type="match status" value="1"/>
</dbReference>
<evidence type="ECO:0000256" key="1">
    <source>
        <dbReference type="RuleBase" id="RU000487"/>
    </source>
</evidence>
<sequence length="1113" mass="125631">MAVFGRTDIGPQLERNMRHHVHELLMKDTYELIFRQPSGPHSFLFKRFQDRWDFLYKSSFSTINGDDPWMPGMSHKGPTIVEFLESVIRDGIHLRENYCELLKLSSHGTSCLSSSRSKVDYQAEKRGVHRLGRFVSLLYVNFWHEVSIPQWAPKNDLDILQSLRLFPDKDEGQRGRKLWLSKGWLKASSMKECLLLTDSSTTCWTPPVVLRGFPTSPSSLFGPCFIEENVVMSWEKKNRIVADISVPPAPFFIHGFDVPLDAKDGDSSGLSARVHDPAHIPSVEVGFPRYVPTVGQIDYKEPPSSELDTVKKKRDPLSSSVRMVYFEGIGLINEKPPIVIEIGRRYSRCGVSGDSFPYGLVPTRPSLFEDETRFHADRTSGQLQLSLIDFIQNELCAQTLLLSLKDRQIVIVESVLGSSDFREALAEVFFNHFEVASVLFCPSHSAALYPLGLTSALVVDIGFKETTIVPVIQGYVVLKAWQALPMATSALHKRLAEELSRCDVLKAESLEGEEEDKSVLKEKLTPSVLEDVQVRCCFITTRERKQKLESGEEIKFPPDVYYPLDGLTTLVIPGKVREFAGEALFECDEDGNTTNSSILRCILDSPIDARKDLLENILVIGGTAEMNGLKDRLMDELRKMLKFTFQLADPVDDKVVFQCLGKNWRSRLEAAGVASLFPLQVRIIQDILKPNCGLRRPDICVAAPTGTGKTLSYVIPILKTLEDKPVVPKKIRALIILPVRDLAIQVYKVFQKCLPDKSSGLYSHVPKVSLRIGEKSDSLSDPDVVIATPGKVIETLDDYQNVEFLVFDEADRLLQRRFVILLRGMGSSARPPLRILLSATLTEDPELFNSLELFVPHFFVFKSSPSLVSSADSIKPKNSVVAKEATSRPEKLNEFYIRVTQSDHKPLALLQIMSNHKKCLVFTNSVEASHRLFLLIRKMLQLQTNTAGHRVEEFSSRLNQKERQLVVKEFQEGKISMLIASDAMARGMDFPDVDCVISYDVPRRLKSYVHRVGRTARAGQEGSAYLISTASEQDCRLLNNICANSGSKKLEEVREDREMWKTYLEIYQDSLHALKLQVLAEEQEGIGQLKREKQASVMKKGKRRHGRKRKANE</sequence>
<protein>
    <recommendedName>
        <fullName evidence="4">RNA helicase</fullName>
    </recommendedName>
</protein>
<dbReference type="InterPro" id="IPR001650">
    <property type="entry name" value="Helicase_C-like"/>
</dbReference>
<dbReference type="Pfam" id="PF00271">
    <property type="entry name" value="Helicase_C"/>
    <property type="match status" value="1"/>
</dbReference>
<dbReference type="InterPro" id="IPR050079">
    <property type="entry name" value="DEAD_box_RNA_helicase"/>
</dbReference>
<evidence type="ECO:0008006" key="4">
    <source>
        <dbReference type="Google" id="ProtNLM"/>
    </source>
</evidence>
<feature type="compositionally biased region" description="Basic residues" evidence="2">
    <location>
        <begin position="1099"/>
        <end position="1113"/>
    </location>
</feature>
<organism evidence="3">
    <name type="scientific">Cyprideis torosa</name>
    <dbReference type="NCBI Taxonomy" id="163714"/>
    <lineage>
        <taxon>Eukaryota</taxon>
        <taxon>Metazoa</taxon>
        <taxon>Ecdysozoa</taxon>
        <taxon>Arthropoda</taxon>
        <taxon>Crustacea</taxon>
        <taxon>Oligostraca</taxon>
        <taxon>Ostracoda</taxon>
        <taxon>Podocopa</taxon>
        <taxon>Podocopida</taxon>
        <taxon>Cytherocopina</taxon>
        <taxon>Cytheroidea</taxon>
        <taxon>Cytherideidae</taxon>
        <taxon>Cyprideis</taxon>
    </lineage>
</organism>
<accession>A0A7R8W7C8</accession>
<name>A0A7R8W7C8_9CRUS</name>
<dbReference type="AlphaFoldDB" id="A0A7R8W7C8"/>
<dbReference type="Pfam" id="PF00270">
    <property type="entry name" value="DEAD"/>
    <property type="match status" value="1"/>
</dbReference>
<dbReference type="Gene3D" id="3.30.420.40">
    <property type="match status" value="2"/>
</dbReference>
<dbReference type="GO" id="GO:0005524">
    <property type="term" value="F:ATP binding"/>
    <property type="evidence" value="ECO:0007669"/>
    <property type="project" value="InterPro"/>
</dbReference>
<dbReference type="PROSITE" id="PS51194">
    <property type="entry name" value="HELICASE_CTER"/>
    <property type="match status" value="1"/>
</dbReference>
<evidence type="ECO:0000256" key="2">
    <source>
        <dbReference type="SAM" id="MobiDB-lite"/>
    </source>
</evidence>
<dbReference type="SUPFAM" id="SSF52540">
    <property type="entry name" value="P-loop containing nucleoside triphosphate hydrolases"/>
    <property type="match status" value="1"/>
</dbReference>
<dbReference type="CDD" id="cd10207">
    <property type="entry name" value="ASKHA_NBD_Arp10"/>
    <property type="match status" value="1"/>
</dbReference>
<dbReference type="InterPro" id="IPR014001">
    <property type="entry name" value="Helicase_ATP-bd"/>
</dbReference>
<dbReference type="Gene3D" id="3.90.640.10">
    <property type="entry name" value="Actin, Chain A, domain 4"/>
    <property type="match status" value="1"/>
</dbReference>
<dbReference type="SMART" id="SM00490">
    <property type="entry name" value="HELICc"/>
    <property type="match status" value="1"/>
</dbReference>
<dbReference type="PANTHER" id="PTHR47959:SF1">
    <property type="entry name" value="ATP-DEPENDENT RNA HELICASE DBPA"/>
    <property type="match status" value="1"/>
</dbReference>
<gene>
    <name evidence="3" type="ORF">CTOB1V02_LOCUS3629</name>
</gene>
<dbReference type="PROSITE" id="PS51192">
    <property type="entry name" value="HELICASE_ATP_BIND_1"/>
    <property type="match status" value="1"/>
</dbReference>
<dbReference type="InterPro" id="IPR011545">
    <property type="entry name" value="DEAD/DEAH_box_helicase_dom"/>
</dbReference>
<dbReference type="InterPro" id="IPR043129">
    <property type="entry name" value="ATPase_NBD"/>
</dbReference>
<dbReference type="InterPro" id="IPR027417">
    <property type="entry name" value="P-loop_NTPase"/>
</dbReference>
<dbReference type="InterPro" id="IPR000629">
    <property type="entry name" value="RNA-helicase_DEAD-box_CS"/>
</dbReference>
<dbReference type="InterPro" id="IPR004000">
    <property type="entry name" value="Actin"/>
</dbReference>
<evidence type="ECO:0000313" key="3">
    <source>
        <dbReference type="EMBL" id="CAD7225697.1"/>
    </source>
</evidence>
<dbReference type="PANTHER" id="PTHR47959">
    <property type="entry name" value="ATP-DEPENDENT RNA HELICASE RHLE-RELATED"/>
    <property type="match status" value="1"/>
</dbReference>
<dbReference type="OrthoDB" id="337660at2759"/>
<dbReference type="GO" id="GO:0003676">
    <property type="term" value="F:nucleic acid binding"/>
    <property type="evidence" value="ECO:0007669"/>
    <property type="project" value="InterPro"/>
</dbReference>
<dbReference type="CDD" id="cd18787">
    <property type="entry name" value="SF2_C_DEAD"/>
    <property type="match status" value="1"/>
</dbReference>
<dbReference type="GO" id="GO:0005829">
    <property type="term" value="C:cytosol"/>
    <property type="evidence" value="ECO:0007669"/>
    <property type="project" value="TreeGrafter"/>
</dbReference>
<dbReference type="Pfam" id="PF00022">
    <property type="entry name" value="Actin"/>
    <property type="match status" value="1"/>
</dbReference>
<dbReference type="EMBL" id="OB660639">
    <property type="protein sequence ID" value="CAD7225697.1"/>
    <property type="molecule type" value="Genomic_DNA"/>
</dbReference>
<dbReference type="Gene3D" id="3.40.50.300">
    <property type="entry name" value="P-loop containing nucleotide triphosphate hydrolases"/>
    <property type="match status" value="2"/>
</dbReference>
<dbReference type="PROSITE" id="PS00039">
    <property type="entry name" value="DEAD_ATP_HELICASE"/>
    <property type="match status" value="1"/>
</dbReference>